<evidence type="ECO:0000256" key="1">
    <source>
        <dbReference type="ARBA" id="ARBA00001974"/>
    </source>
</evidence>
<feature type="domain" description="Acyl-CoA dehydrogenase/oxidase C-terminal" evidence="6">
    <location>
        <begin position="255"/>
        <end position="395"/>
    </location>
</feature>
<evidence type="ECO:0000259" key="8">
    <source>
        <dbReference type="Pfam" id="PF02771"/>
    </source>
</evidence>
<evidence type="ECO:0000259" key="6">
    <source>
        <dbReference type="Pfam" id="PF00441"/>
    </source>
</evidence>
<keyword evidence="3 5" id="KW-0285">Flavoprotein</keyword>
<dbReference type="InterPro" id="IPR036250">
    <property type="entry name" value="AcylCo_DH-like_C"/>
</dbReference>
<proteinExistence type="inferred from homology"/>
<keyword evidence="5" id="KW-0560">Oxidoreductase</keyword>
<reference evidence="9" key="1">
    <citation type="submission" date="2022-06" db="EMBL/GenBank/DDBJ databases">
        <title>Natrinema sp. a new haloarchaeum isolate from saline soil.</title>
        <authorList>
            <person name="Strakova D."/>
            <person name="Galisteo C."/>
            <person name="Sanchez-Porro C."/>
            <person name="Ventosa A."/>
        </authorList>
    </citation>
    <scope>NUCLEOTIDE SEQUENCE</scope>
    <source>
        <strain evidence="9">S1CR25-10</strain>
    </source>
</reference>
<dbReference type="RefSeq" id="WP_277519871.1">
    <property type="nucleotide sequence ID" value="NZ_JAMQOT010000001.1"/>
</dbReference>
<evidence type="ECO:0000259" key="7">
    <source>
        <dbReference type="Pfam" id="PF02770"/>
    </source>
</evidence>
<evidence type="ECO:0000313" key="10">
    <source>
        <dbReference type="Proteomes" id="UP001154061"/>
    </source>
</evidence>
<comment type="cofactor">
    <cofactor evidence="1 5">
        <name>FAD</name>
        <dbReference type="ChEBI" id="CHEBI:57692"/>
    </cofactor>
</comment>
<gene>
    <name evidence="9" type="ORF">NDI89_02140</name>
</gene>
<dbReference type="SUPFAM" id="SSF56645">
    <property type="entry name" value="Acyl-CoA dehydrogenase NM domain-like"/>
    <property type="match status" value="1"/>
</dbReference>
<dbReference type="Gene3D" id="1.10.540.10">
    <property type="entry name" value="Acyl-CoA dehydrogenase/oxidase, N-terminal domain"/>
    <property type="match status" value="1"/>
</dbReference>
<evidence type="ECO:0000256" key="3">
    <source>
        <dbReference type="ARBA" id="ARBA00022630"/>
    </source>
</evidence>
<dbReference type="Pfam" id="PF02770">
    <property type="entry name" value="Acyl-CoA_dh_M"/>
    <property type="match status" value="1"/>
</dbReference>
<dbReference type="InterPro" id="IPR037069">
    <property type="entry name" value="AcylCoA_DH/ox_N_sf"/>
</dbReference>
<dbReference type="Pfam" id="PF02771">
    <property type="entry name" value="Acyl-CoA_dh_N"/>
    <property type="match status" value="1"/>
</dbReference>
<dbReference type="PANTHER" id="PTHR43884:SF12">
    <property type="entry name" value="ISOVALERYL-COA DEHYDROGENASE, MITOCHONDRIAL-RELATED"/>
    <property type="match status" value="1"/>
</dbReference>
<dbReference type="Gene3D" id="2.40.110.10">
    <property type="entry name" value="Butyryl-CoA Dehydrogenase, subunit A, domain 2"/>
    <property type="match status" value="1"/>
</dbReference>
<dbReference type="InterPro" id="IPR013786">
    <property type="entry name" value="AcylCoA_DH/ox_N"/>
</dbReference>
<organism evidence="9 10">
    <name type="scientific">Natrinema salsiterrestre</name>
    <dbReference type="NCBI Taxonomy" id="2950540"/>
    <lineage>
        <taxon>Archaea</taxon>
        <taxon>Methanobacteriati</taxon>
        <taxon>Methanobacteriota</taxon>
        <taxon>Stenosarchaea group</taxon>
        <taxon>Halobacteria</taxon>
        <taxon>Halobacteriales</taxon>
        <taxon>Natrialbaceae</taxon>
        <taxon>Natrinema</taxon>
    </lineage>
</organism>
<evidence type="ECO:0000256" key="2">
    <source>
        <dbReference type="ARBA" id="ARBA00009347"/>
    </source>
</evidence>
<feature type="domain" description="Acyl-CoA dehydrogenase/oxidase N-terminal" evidence="8">
    <location>
        <begin position="4"/>
        <end position="111"/>
    </location>
</feature>
<dbReference type="InterPro" id="IPR009100">
    <property type="entry name" value="AcylCoA_DH/oxidase_NM_dom_sf"/>
</dbReference>
<comment type="caution">
    <text evidence="9">The sequence shown here is derived from an EMBL/GenBank/DDBJ whole genome shotgun (WGS) entry which is preliminary data.</text>
</comment>
<dbReference type="InterPro" id="IPR006091">
    <property type="entry name" value="Acyl-CoA_Oxase/DH_mid-dom"/>
</dbReference>
<dbReference type="Proteomes" id="UP001154061">
    <property type="component" value="Unassembled WGS sequence"/>
</dbReference>
<dbReference type="CDD" id="cd00567">
    <property type="entry name" value="ACAD"/>
    <property type="match status" value="1"/>
</dbReference>
<dbReference type="InterPro" id="IPR009075">
    <property type="entry name" value="AcylCo_DH/oxidase_C"/>
</dbReference>
<dbReference type="GO" id="GO:0003995">
    <property type="term" value="F:acyl-CoA dehydrogenase activity"/>
    <property type="evidence" value="ECO:0007669"/>
    <property type="project" value="TreeGrafter"/>
</dbReference>
<keyword evidence="4 5" id="KW-0274">FAD</keyword>
<evidence type="ECO:0000313" key="9">
    <source>
        <dbReference type="EMBL" id="MDF9744375.1"/>
    </source>
</evidence>
<dbReference type="Gene3D" id="1.20.140.10">
    <property type="entry name" value="Butyryl-CoA Dehydrogenase, subunit A, domain 3"/>
    <property type="match status" value="1"/>
</dbReference>
<evidence type="ECO:0000256" key="4">
    <source>
        <dbReference type="ARBA" id="ARBA00022827"/>
    </source>
</evidence>
<feature type="domain" description="Acyl-CoA oxidase/dehydrogenase middle" evidence="7">
    <location>
        <begin position="119"/>
        <end position="210"/>
    </location>
</feature>
<dbReference type="InterPro" id="IPR046373">
    <property type="entry name" value="Acyl-CoA_Oxase/DH_mid-dom_sf"/>
</dbReference>
<dbReference type="PANTHER" id="PTHR43884">
    <property type="entry name" value="ACYL-COA DEHYDROGENASE"/>
    <property type="match status" value="1"/>
</dbReference>
<dbReference type="AlphaFoldDB" id="A0A9Q4PZ80"/>
<dbReference type="EMBL" id="JAMQOT010000001">
    <property type="protein sequence ID" value="MDF9744375.1"/>
    <property type="molecule type" value="Genomic_DNA"/>
</dbReference>
<evidence type="ECO:0000256" key="5">
    <source>
        <dbReference type="RuleBase" id="RU362125"/>
    </source>
</evidence>
<name>A0A9Q4PZ80_9EURY</name>
<keyword evidence="10" id="KW-1185">Reference proteome</keyword>
<dbReference type="SUPFAM" id="SSF47203">
    <property type="entry name" value="Acyl-CoA dehydrogenase C-terminal domain-like"/>
    <property type="match status" value="1"/>
</dbReference>
<dbReference type="Pfam" id="PF00441">
    <property type="entry name" value="Acyl-CoA_dh_1"/>
    <property type="match status" value="1"/>
</dbReference>
<comment type="similarity">
    <text evidence="2 5">Belongs to the acyl-CoA dehydrogenase family.</text>
</comment>
<dbReference type="GO" id="GO:0050660">
    <property type="term" value="F:flavin adenine dinucleotide binding"/>
    <property type="evidence" value="ECO:0007669"/>
    <property type="project" value="InterPro"/>
</dbReference>
<protein>
    <submittedName>
        <fullName evidence="9">Acyl-CoA/acyl-ACP dehydrogenase</fullName>
    </submittedName>
</protein>
<accession>A0A9Q4PZ80</accession>
<sequence length="401" mass="44387">MRLTDDQRAFRDDLRAYLADEIDPIVDERDRNGPMARDELVGYLDELADLGIGFTPDTVDRYFGDVWRFAIASEEISRVWPSLNVALQMSFPSLFVRFASEETRRALLPKLEDNRCIGCLAVTEPDGGSDTAHPNTVARRDGDEFVLDGEKVWVGNAGIADVALVVARDESADARDLFLVDRENAAYETEPMSTLGWKGVPNGRLVLDDVRIPVGNRFSTIFSEAIAEGYDVHEIVPFPEGVSQLFLEHTPLNVTFSFMRTGMAFMAVGIMRAAFEDALEYARDRETFGEPIGKHQLVQEKLYDVRAAIEASRGLARSAAEALVDGDPDARLLSSLAKGYACERSIEATGDALQVLGAAGLDLENRMERYYRDARVMTIPDGTTEIQKLIVGKELTGLSAY</sequence>